<dbReference type="PROSITE" id="PS50082">
    <property type="entry name" value="WD_REPEATS_2"/>
    <property type="match status" value="1"/>
</dbReference>
<dbReference type="InterPro" id="IPR015943">
    <property type="entry name" value="WD40/YVTN_repeat-like_dom_sf"/>
</dbReference>
<dbReference type="Pfam" id="PF00400">
    <property type="entry name" value="WD40"/>
    <property type="match status" value="1"/>
</dbReference>
<dbReference type="SUPFAM" id="SSF63825">
    <property type="entry name" value="YWTD domain"/>
    <property type="match status" value="1"/>
</dbReference>
<name>A0ABV3AWX4_9ACTN</name>
<accession>A0ABV3AWX4</accession>
<keyword evidence="6" id="KW-1185">Reference proteome</keyword>
<evidence type="ECO:0000256" key="1">
    <source>
        <dbReference type="ARBA" id="ARBA00022574"/>
    </source>
</evidence>
<dbReference type="SUPFAM" id="SSF50978">
    <property type="entry name" value="WD40 repeat-like"/>
    <property type="match status" value="1"/>
</dbReference>
<organism evidence="5 6">
    <name type="scientific">Streptomyces neyagawaensis</name>
    <dbReference type="NCBI Taxonomy" id="42238"/>
    <lineage>
        <taxon>Bacteria</taxon>
        <taxon>Bacillati</taxon>
        <taxon>Actinomycetota</taxon>
        <taxon>Actinomycetes</taxon>
        <taxon>Kitasatosporales</taxon>
        <taxon>Streptomycetaceae</taxon>
        <taxon>Streptomyces</taxon>
    </lineage>
</organism>
<feature type="region of interest" description="Disordered" evidence="4">
    <location>
        <begin position="660"/>
        <end position="691"/>
    </location>
</feature>
<evidence type="ECO:0000313" key="6">
    <source>
        <dbReference type="Proteomes" id="UP001551189"/>
    </source>
</evidence>
<feature type="repeat" description="WD" evidence="3">
    <location>
        <begin position="26"/>
        <end position="48"/>
    </location>
</feature>
<evidence type="ECO:0000256" key="3">
    <source>
        <dbReference type="PROSITE-ProRule" id="PRU00221"/>
    </source>
</evidence>
<evidence type="ECO:0000256" key="2">
    <source>
        <dbReference type="ARBA" id="ARBA00022737"/>
    </source>
</evidence>
<dbReference type="Proteomes" id="UP001551189">
    <property type="component" value="Unassembled WGS sequence"/>
</dbReference>
<dbReference type="PANTHER" id="PTHR19848">
    <property type="entry name" value="WD40 REPEAT PROTEIN"/>
    <property type="match status" value="1"/>
</dbReference>
<dbReference type="InterPro" id="IPR001680">
    <property type="entry name" value="WD40_rpt"/>
</dbReference>
<dbReference type="InterPro" id="IPR036322">
    <property type="entry name" value="WD40_repeat_dom_sf"/>
</dbReference>
<proteinExistence type="predicted"/>
<sequence length="691" mass="71112">MSTLTAHSGAVPTVLEFGVVGGRSVLVSGAADGAVRVWDPGTGEVVASFSVPSGYARAAAFVTLDDGRDVLALASGGDADDDADDGDDSGRVDLYEPLTGHRLVPLFESDELVLGLVATAVGGRAAVAAVCDDRVRVWGLGNGEAAVESAEPLAQWSGAYDGFRLPPFFAPLAGGVWDGREVLVLVVEEGGVGWDAREWQQTVLLWDPARGPAGRVVARFPLSESESVLAVGRLAGVGSRESGGEGEPIVLATAVRRHRGAWVEGVQVRVRVLGGDGGGVLPVHTGRFLTGAFGAVDGRTLLATANTGYFDCAEQDDHGIVLTDIPAPFRGSGEPVAGGLALGVDGGQRPVLVVGGDYQVALIDPVTGRAVGRTAIPRCDDYQHGESRGVAVALGVVDGVPLVAVAGIGHGVSLCDPETGAVVRELRRSPHSWSRFVALGDTGRRVLLPGRRAADARRVFLLAEADTSGPVTVWDAATGEVLGSVDAPGRLSALAFGMVGGRTVLATGHRGLGLVQLWDPVRGKLLERFEGGDAGLALGSVAGRDVFATGLGREVRIGDARDGRSVAVVENPGATVTCLALATVRGRPLLVTGDSAGTVRMWDPVSGRYLTTLATFARLVHEVAVGVIDDEAYVFAQSRAGRVTACRLHGGDLTVLWPARDEDPRRLGQGPGGPAGQGAAAVEPGVIRPDS</sequence>
<dbReference type="PANTHER" id="PTHR19848:SF8">
    <property type="entry name" value="F-BOX AND WD REPEAT DOMAIN CONTAINING 7"/>
    <property type="match status" value="1"/>
</dbReference>
<evidence type="ECO:0000256" key="4">
    <source>
        <dbReference type="SAM" id="MobiDB-lite"/>
    </source>
</evidence>
<protein>
    <submittedName>
        <fullName evidence="5">Uncharacterized protein</fullName>
    </submittedName>
</protein>
<keyword evidence="2" id="KW-0677">Repeat</keyword>
<dbReference type="RefSeq" id="WP_359694027.1">
    <property type="nucleotide sequence ID" value="NZ_JBEYXT010000039.1"/>
</dbReference>
<dbReference type="Gene3D" id="2.130.10.10">
    <property type="entry name" value="YVTN repeat-like/Quinoprotein amine dehydrogenase"/>
    <property type="match status" value="2"/>
</dbReference>
<comment type="caution">
    <text evidence="5">The sequence shown here is derived from an EMBL/GenBank/DDBJ whole genome shotgun (WGS) entry which is preliminary data.</text>
</comment>
<reference evidence="5 6" key="1">
    <citation type="submission" date="2024-06" db="EMBL/GenBank/DDBJ databases">
        <title>The Natural Products Discovery Center: Release of the First 8490 Sequenced Strains for Exploring Actinobacteria Biosynthetic Diversity.</title>
        <authorList>
            <person name="Kalkreuter E."/>
            <person name="Kautsar S.A."/>
            <person name="Yang D."/>
            <person name="Bader C.D."/>
            <person name="Teijaro C.N."/>
            <person name="Fluegel L."/>
            <person name="Davis C.M."/>
            <person name="Simpson J.R."/>
            <person name="Lauterbach L."/>
            <person name="Steele A.D."/>
            <person name="Gui C."/>
            <person name="Meng S."/>
            <person name="Li G."/>
            <person name="Viehrig K."/>
            <person name="Ye F."/>
            <person name="Su P."/>
            <person name="Kiefer A.F."/>
            <person name="Nichols A."/>
            <person name="Cepeda A.J."/>
            <person name="Yan W."/>
            <person name="Fan B."/>
            <person name="Jiang Y."/>
            <person name="Adhikari A."/>
            <person name="Zheng C.-J."/>
            <person name="Schuster L."/>
            <person name="Cowan T.M."/>
            <person name="Smanski M.J."/>
            <person name="Chevrette M.G."/>
            <person name="De Carvalho L.P.S."/>
            <person name="Shen B."/>
        </authorList>
    </citation>
    <scope>NUCLEOTIDE SEQUENCE [LARGE SCALE GENOMIC DNA]</scope>
    <source>
        <strain evidence="5 6">NPDC046851</strain>
    </source>
</reference>
<gene>
    <name evidence="5" type="ORF">ABZ931_11775</name>
</gene>
<keyword evidence="1 3" id="KW-0853">WD repeat</keyword>
<dbReference type="EMBL" id="JBEYXT010000039">
    <property type="protein sequence ID" value="MEU6801678.1"/>
    <property type="molecule type" value="Genomic_DNA"/>
</dbReference>
<dbReference type="SMART" id="SM00320">
    <property type="entry name" value="WD40"/>
    <property type="match status" value="3"/>
</dbReference>
<evidence type="ECO:0000313" key="5">
    <source>
        <dbReference type="EMBL" id="MEU6801678.1"/>
    </source>
</evidence>